<evidence type="ECO:0000313" key="8">
    <source>
        <dbReference type="EMBL" id="HBP29501.1"/>
    </source>
</evidence>
<reference evidence="8 9" key="1">
    <citation type="journal article" date="2018" name="Nat. Biotechnol.">
        <title>A standardized bacterial taxonomy based on genome phylogeny substantially revises the tree of life.</title>
        <authorList>
            <person name="Parks D.H."/>
            <person name="Chuvochina M."/>
            <person name="Waite D.W."/>
            <person name="Rinke C."/>
            <person name="Skarshewski A."/>
            <person name="Chaumeil P.A."/>
            <person name="Hugenholtz P."/>
        </authorList>
    </citation>
    <scope>NUCLEOTIDE SEQUENCE [LARGE SCALE GENOMIC DNA]</scope>
    <source>
        <strain evidence="8">UBA10707</strain>
    </source>
</reference>
<dbReference type="InterPro" id="IPR050375">
    <property type="entry name" value="MFS_TsgA-like"/>
</dbReference>
<dbReference type="Gene3D" id="1.20.1250.20">
    <property type="entry name" value="MFS general substrate transporter like domains"/>
    <property type="match status" value="2"/>
</dbReference>
<feature type="transmembrane region" description="Helical" evidence="6">
    <location>
        <begin position="176"/>
        <end position="198"/>
    </location>
</feature>
<feature type="transmembrane region" description="Helical" evidence="6">
    <location>
        <begin position="145"/>
        <end position="164"/>
    </location>
</feature>
<dbReference type="InterPro" id="IPR005275">
    <property type="entry name" value="Lfuc_symporter_FucP"/>
</dbReference>
<feature type="transmembrane region" description="Helical" evidence="6">
    <location>
        <begin position="12"/>
        <end position="31"/>
    </location>
</feature>
<accession>A0A356LG06</accession>
<comment type="subcellular location">
    <subcellularLocation>
        <location evidence="1">Cell inner membrane</location>
        <topology evidence="1">Multi-pass membrane protein</topology>
    </subcellularLocation>
</comment>
<dbReference type="PROSITE" id="PS50850">
    <property type="entry name" value="MFS"/>
    <property type="match status" value="1"/>
</dbReference>
<name>A0A356LG06_9BURK</name>
<sequence length="409" mass="43842">MKHAITDPRYRTGFILVTTLFFMWGLSYGLLDVLNKHFQDALHISKAQSGLLQAAYFGAYFIIALPAGMFISKKGYKAGIITGLSLYAIGALLFVPASNAMTFPFFLFALFVLACGLGFLETAANPYSSALGAPETAETRLNLSQSFNGFGQFCGPLIGGLFFFEGTSAEQPAAQNGAVTITYVAIAVVVLLLIILFARTKLPDLREAESALDEKNASANQRSLTSHREFIGGVITQFFYVAAQVGVGAFFINLTLETWNGFEAKDASYLLSIGLLAFMIGRFISTGIMTRIPASRLLAIYGVINIALCGVVMTGLPGVASIAAIGIFFFMSIMFPTIFVMGVKNLGSKTKIGSSFMIMAIVGGAVMPYFMGKIADGHHTALSYGLPLVCFIIVAVYAALYDRLSIKAA</sequence>
<keyword evidence="4 6" id="KW-1133">Transmembrane helix</keyword>
<keyword evidence="2" id="KW-1003">Cell membrane</keyword>
<dbReference type="InterPro" id="IPR020846">
    <property type="entry name" value="MFS_dom"/>
</dbReference>
<evidence type="ECO:0000256" key="2">
    <source>
        <dbReference type="ARBA" id="ARBA00022475"/>
    </source>
</evidence>
<feature type="transmembrane region" description="Helical" evidence="6">
    <location>
        <begin position="381"/>
        <end position="400"/>
    </location>
</feature>
<dbReference type="GO" id="GO:0005886">
    <property type="term" value="C:plasma membrane"/>
    <property type="evidence" value="ECO:0007669"/>
    <property type="project" value="UniProtKB-SubCell"/>
</dbReference>
<dbReference type="GO" id="GO:0015535">
    <property type="term" value="F:fucose:proton symporter activity"/>
    <property type="evidence" value="ECO:0007669"/>
    <property type="project" value="InterPro"/>
</dbReference>
<dbReference type="CDD" id="cd17394">
    <property type="entry name" value="MFS_FucP_like"/>
    <property type="match status" value="1"/>
</dbReference>
<dbReference type="AlphaFoldDB" id="A0A356LG06"/>
<feature type="transmembrane region" description="Helical" evidence="6">
    <location>
        <begin position="355"/>
        <end position="375"/>
    </location>
</feature>
<proteinExistence type="predicted"/>
<dbReference type="PANTHER" id="PTHR43702:SF3">
    <property type="entry name" value="PROTEIN TSGA"/>
    <property type="match status" value="1"/>
</dbReference>
<evidence type="ECO:0000256" key="6">
    <source>
        <dbReference type="SAM" id="Phobius"/>
    </source>
</evidence>
<gene>
    <name evidence="8" type="primary">fucP</name>
    <name evidence="8" type="ORF">DD666_08810</name>
</gene>
<evidence type="ECO:0000256" key="4">
    <source>
        <dbReference type="ARBA" id="ARBA00022989"/>
    </source>
</evidence>
<feature type="transmembrane region" description="Helical" evidence="6">
    <location>
        <begin position="322"/>
        <end position="343"/>
    </location>
</feature>
<feature type="domain" description="Major facilitator superfamily (MFS) profile" evidence="7">
    <location>
        <begin position="13"/>
        <end position="409"/>
    </location>
</feature>
<evidence type="ECO:0000259" key="7">
    <source>
        <dbReference type="PROSITE" id="PS50850"/>
    </source>
</evidence>
<dbReference type="Pfam" id="PF07690">
    <property type="entry name" value="MFS_1"/>
    <property type="match status" value="1"/>
</dbReference>
<feature type="transmembrane region" description="Helical" evidence="6">
    <location>
        <begin position="51"/>
        <end position="71"/>
    </location>
</feature>
<dbReference type="Proteomes" id="UP000264036">
    <property type="component" value="Unassembled WGS sequence"/>
</dbReference>
<evidence type="ECO:0000313" key="9">
    <source>
        <dbReference type="Proteomes" id="UP000264036"/>
    </source>
</evidence>
<protein>
    <submittedName>
        <fullName evidence="8">L-fucose:H+ symporter permease</fullName>
    </submittedName>
</protein>
<feature type="transmembrane region" description="Helical" evidence="6">
    <location>
        <begin position="230"/>
        <end position="255"/>
    </location>
</feature>
<feature type="transmembrane region" description="Helical" evidence="6">
    <location>
        <begin position="267"/>
        <end position="285"/>
    </location>
</feature>
<dbReference type="NCBIfam" id="TIGR00885">
    <property type="entry name" value="fucP"/>
    <property type="match status" value="1"/>
</dbReference>
<evidence type="ECO:0000256" key="1">
    <source>
        <dbReference type="ARBA" id="ARBA00004429"/>
    </source>
</evidence>
<evidence type="ECO:0000256" key="3">
    <source>
        <dbReference type="ARBA" id="ARBA00022692"/>
    </source>
</evidence>
<comment type="caution">
    <text evidence="8">The sequence shown here is derived from an EMBL/GenBank/DDBJ whole genome shotgun (WGS) entry which is preliminary data.</text>
</comment>
<feature type="transmembrane region" description="Helical" evidence="6">
    <location>
        <begin position="103"/>
        <end position="124"/>
    </location>
</feature>
<keyword evidence="3 6" id="KW-0812">Transmembrane</keyword>
<dbReference type="InterPro" id="IPR036259">
    <property type="entry name" value="MFS_trans_sf"/>
</dbReference>
<keyword evidence="5 6" id="KW-0472">Membrane</keyword>
<dbReference type="EMBL" id="DOEK01000023">
    <property type="protein sequence ID" value="HBP29501.1"/>
    <property type="molecule type" value="Genomic_DNA"/>
</dbReference>
<dbReference type="SUPFAM" id="SSF103473">
    <property type="entry name" value="MFS general substrate transporter"/>
    <property type="match status" value="1"/>
</dbReference>
<feature type="transmembrane region" description="Helical" evidence="6">
    <location>
        <begin position="78"/>
        <end position="97"/>
    </location>
</feature>
<organism evidence="8 9">
    <name type="scientific">Advenella kashmirensis</name>
    <dbReference type="NCBI Taxonomy" id="310575"/>
    <lineage>
        <taxon>Bacteria</taxon>
        <taxon>Pseudomonadati</taxon>
        <taxon>Pseudomonadota</taxon>
        <taxon>Betaproteobacteria</taxon>
        <taxon>Burkholderiales</taxon>
        <taxon>Alcaligenaceae</taxon>
    </lineage>
</organism>
<dbReference type="InterPro" id="IPR011701">
    <property type="entry name" value="MFS"/>
</dbReference>
<evidence type="ECO:0000256" key="5">
    <source>
        <dbReference type="ARBA" id="ARBA00023136"/>
    </source>
</evidence>
<feature type="transmembrane region" description="Helical" evidence="6">
    <location>
        <begin position="297"/>
        <end position="316"/>
    </location>
</feature>
<dbReference type="PANTHER" id="PTHR43702">
    <property type="entry name" value="L-FUCOSE-PROTON SYMPORTER"/>
    <property type="match status" value="1"/>
</dbReference>